<dbReference type="Pfam" id="PF10294">
    <property type="entry name" value="Methyltransf_16"/>
    <property type="match status" value="1"/>
</dbReference>
<dbReference type="Gene3D" id="3.40.50.150">
    <property type="entry name" value="Vaccinia Virus protein VP39"/>
    <property type="match status" value="1"/>
</dbReference>
<protein>
    <submittedName>
        <fullName evidence="2">Uncharacterized protein</fullName>
    </submittedName>
</protein>
<feature type="region of interest" description="Disordered" evidence="1">
    <location>
        <begin position="129"/>
        <end position="155"/>
    </location>
</feature>
<organism evidence="2 3">
    <name type="scientific">Fragilariopsis cylindrus CCMP1102</name>
    <dbReference type="NCBI Taxonomy" id="635003"/>
    <lineage>
        <taxon>Eukaryota</taxon>
        <taxon>Sar</taxon>
        <taxon>Stramenopiles</taxon>
        <taxon>Ochrophyta</taxon>
        <taxon>Bacillariophyta</taxon>
        <taxon>Bacillariophyceae</taxon>
        <taxon>Bacillariophycidae</taxon>
        <taxon>Bacillariales</taxon>
        <taxon>Bacillariaceae</taxon>
        <taxon>Fragilariopsis</taxon>
    </lineage>
</organism>
<dbReference type="Proteomes" id="UP000095751">
    <property type="component" value="Unassembled WGS sequence"/>
</dbReference>
<feature type="region of interest" description="Disordered" evidence="1">
    <location>
        <begin position="235"/>
        <end position="255"/>
    </location>
</feature>
<dbReference type="InterPro" id="IPR029063">
    <property type="entry name" value="SAM-dependent_MTases_sf"/>
</dbReference>
<dbReference type="EMBL" id="KV784381">
    <property type="protein sequence ID" value="OEU08300.1"/>
    <property type="molecule type" value="Genomic_DNA"/>
</dbReference>
<dbReference type="InterPro" id="IPR019410">
    <property type="entry name" value="Methyltransf_16"/>
</dbReference>
<dbReference type="KEGG" id="fcy:FRACYDRAFT_250089"/>
<evidence type="ECO:0000256" key="1">
    <source>
        <dbReference type="SAM" id="MobiDB-lite"/>
    </source>
</evidence>
<dbReference type="PANTHER" id="PTHR14614">
    <property type="entry name" value="HEPATOCELLULAR CARCINOMA-ASSOCIATED ANTIGEN"/>
    <property type="match status" value="1"/>
</dbReference>
<dbReference type="PANTHER" id="PTHR14614:SF109">
    <property type="entry name" value="RIBOSOMAL LYSINE N-METHYLTRANSFERASE 5"/>
    <property type="match status" value="1"/>
</dbReference>
<reference evidence="2 3" key="1">
    <citation type="submission" date="2016-09" db="EMBL/GenBank/DDBJ databases">
        <title>Extensive genetic diversity and differential bi-allelic expression allows diatom success in the polar Southern Ocean.</title>
        <authorList>
            <consortium name="DOE Joint Genome Institute"/>
            <person name="Mock T."/>
            <person name="Otillar R.P."/>
            <person name="Strauss J."/>
            <person name="Dupont C."/>
            <person name="Frickenhaus S."/>
            <person name="Maumus F."/>
            <person name="Mcmullan M."/>
            <person name="Sanges R."/>
            <person name="Schmutz J."/>
            <person name="Toseland A."/>
            <person name="Valas R."/>
            <person name="Veluchamy A."/>
            <person name="Ward B.J."/>
            <person name="Allen A."/>
            <person name="Barry K."/>
            <person name="Falciatore A."/>
            <person name="Ferrante M."/>
            <person name="Fortunato A.E."/>
            <person name="Gloeckner G."/>
            <person name="Gruber A."/>
            <person name="Hipkin R."/>
            <person name="Janech M."/>
            <person name="Kroth P."/>
            <person name="Leese F."/>
            <person name="Lindquist E."/>
            <person name="Lyon B.R."/>
            <person name="Martin J."/>
            <person name="Mayer C."/>
            <person name="Parker M."/>
            <person name="Quesneville H."/>
            <person name="Raymond J."/>
            <person name="Uhlig C."/>
            <person name="Valentin K.U."/>
            <person name="Worden A.Z."/>
            <person name="Armbrust E.V."/>
            <person name="Bowler C."/>
            <person name="Green B."/>
            <person name="Moulton V."/>
            <person name="Van Oosterhout C."/>
            <person name="Grigoriev I."/>
        </authorList>
    </citation>
    <scope>NUCLEOTIDE SEQUENCE [LARGE SCALE GENOMIC DNA]</scope>
    <source>
        <strain evidence="2 3">CCMP1102</strain>
    </source>
</reference>
<name>A0A1E7EQL5_9STRA</name>
<evidence type="ECO:0000313" key="2">
    <source>
        <dbReference type="EMBL" id="OEU08300.1"/>
    </source>
</evidence>
<dbReference type="GO" id="GO:0032991">
    <property type="term" value="C:protein-containing complex"/>
    <property type="evidence" value="ECO:0007669"/>
    <property type="project" value="TreeGrafter"/>
</dbReference>
<accession>A0A1E7EQL5</accession>
<sequence length="365" mass="40213">MTSTSATPILTVPANLQFDISSSSPHEEDNNDSGYDIYLNENWDSGIGGGLWTTGSALAKYFITSPHFLQQIKRIRQNNNNEVEGGGDDDDDDNKNRRRPLRVLELGSGNGFLSVCLVVAVAVATANMNNNDENENNNENNLNNNNDENSLNNNNDVNLNWPGIEIVVTDTKEHLQLMKDTIDSNLKRILPQILEQYLWGNKDYDFSNNGATTVSSTDTDDVSSSEDDTYNISNTNANASTNANANANVNANTSTNTNKDNHFDLIIGSDVAYRDYLHEPLIDALKEFSSSQSSSSKSSTASIIPTVSLIGITMNDTKPIFFQKLIQAGFQYEKLAEHLFDTEYNTCSRQFGIFAITRTSSGTVD</sequence>
<dbReference type="GO" id="GO:0005829">
    <property type="term" value="C:cytosol"/>
    <property type="evidence" value="ECO:0007669"/>
    <property type="project" value="TreeGrafter"/>
</dbReference>
<dbReference type="OrthoDB" id="189234at2759"/>
<dbReference type="InParanoid" id="A0A1E7EQL5"/>
<keyword evidence="3" id="KW-1185">Reference proteome</keyword>
<proteinExistence type="predicted"/>
<evidence type="ECO:0000313" key="3">
    <source>
        <dbReference type="Proteomes" id="UP000095751"/>
    </source>
</evidence>
<gene>
    <name evidence="2" type="ORF">FRACYDRAFT_250089</name>
</gene>
<dbReference type="AlphaFoldDB" id="A0A1E7EQL5"/>